<keyword evidence="5" id="KW-0503">Monooxygenase</keyword>
<evidence type="ECO:0000256" key="5">
    <source>
        <dbReference type="ARBA" id="ARBA00023033"/>
    </source>
</evidence>
<dbReference type="GO" id="GO:0005506">
    <property type="term" value="F:iron ion binding"/>
    <property type="evidence" value="ECO:0007669"/>
    <property type="project" value="InterPro"/>
</dbReference>
<evidence type="ECO:0000256" key="1">
    <source>
        <dbReference type="ARBA" id="ARBA00001971"/>
    </source>
</evidence>
<organism evidence="7 8">
    <name type="scientific">Fusarium tricinctum</name>
    <dbReference type="NCBI Taxonomy" id="61284"/>
    <lineage>
        <taxon>Eukaryota</taxon>
        <taxon>Fungi</taxon>
        <taxon>Dikarya</taxon>
        <taxon>Ascomycota</taxon>
        <taxon>Pezizomycotina</taxon>
        <taxon>Sordariomycetes</taxon>
        <taxon>Hypocreomycetidae</taxon>
        <taxon>Hypocreales</taxon>
        <taxon>Nectriaceae</taxon>
        <taxon>Fusarium</taxon>
        <taxon>Fusarium tricinctum species complex</taxon>
    </lineage>
</organism>
<evidence type="ECO:0000256" key="2">
    <source>
        <dbReference type="ARBA" id="ARBA00010617"/>
    </source>
</evidence>
<dbReference type="EMBL" id="JAGPXF010000007">
    <property type="protein sequence ID" value="KAH7235505.1"/>
    <property type="molecule type" value="Genomic_DNA"/>
</dbReference>
<dbReference type="Proteomes" id="UP000813427">
    <property type="component" value="Unassembled WGS sequence"/>
</dbReference>
<keyword evidence="8" id="KW-1185">Reference proteome</keyword>
<evidence type="ECO:0000256" key="4">
    <source>
        <dbReference type="ARBA" id="ARBA00023004"/>
    </source>
</evidence>
<dbReference type="InterPro" id="IPR036396">
    <property type="entry name" value="Cyt_P450_sf"/>
</dbReference>
<feature type="binding site" description="axial binding residue" evidence="6">
    <location>
        <position position="436"/>
    </location>
    <ligand>
        <name>heme</name>
        <dbReference type="ChEBI" id="CHEBI:30413"/>
    </ligand>
    <ligandPart>
        <name>Fe</name>
        <dbReference type="ChEBI" id="CHEBI:18248"/>
    </ligandPart>
</feature>
<evidence type="ECO:0000313" key="7">
    <source>
        <dbReference type="EMBL" id="KAH7235505.1"/>
    </source>
</evidence>
<comment type="cofactor">
    <cofactor evidence="1 6">
        <name>heme</name>
        <dbReference type="ChEBI" id="CHEBI:30413"/>
    </cofactor>
</comment>
<dbReference type="PANTHER" id="PTHR47582">
    <property type="entry name" value="P450, PUTATIVE (EUROFUNG)-RELATED"/>
    <property type="match status" value="1"/>
</dbReference>
<dbReference type="InterPro" id="IPR001128">
    <property type="entry name" value="Cyt_P450"/>
</dbReference>
<dbReference type="SUPFAM" id="SSF48264">
    <property type="entry name" value="Cytochrome P450"/>
    <property type="match status" value="1"/>
</dbReference>
<reference evidence="7" key="1">
    <citation type="journal article" date="2021" name="Nat. Commun.">
        <title>Genetic determinants of endophytism in the Arabidopsis root mycobiome.</title>
        <authorList>
            <person name="Mesny F."/>
            <person name="Miyauchi S."/>
            <person name="Thiergart T."/>
            <person name="Pickel B."/>
            <person name="Atanasova L."/>
            <person name="Karlsson M."/>
            <person name="Huettel B."/>
            <person name="Barry K.W."/>
            <person name="Haridas S."/>
            <person name="Chen C."/>
            <person name="Bauer D."/>
            <person name="Andreopoulos W."/>
            <person name="Pangilinan J."/>
            <person name="LaButti K."/>
            <person name="Riley R."/>
            <person name="Lipzen A."/>
            <person name="Clum A."/>
            <person name="Drula E."/>
            <person name="Henrissat B."/>
            <person name="Kohler A."/>
            <person name="Grigoriev I.V."/>
            <person name="Martin F.M."/>
            <person name="Hacquard S."/>
        </authorList>
    </citation>
    <scope>NUCLEOTIDE SEQUENCE</scope>
    <source>
        <strain evidence="7">MPI-SDFR-AT-0068</strain>
    </source>
</reference>
<keyword evidence="6" id="KW-0349">Heme</keyword>
<sequence length="513" mass="57466">MILDSLSWSTSFVVVALTGLLLLLQRYASPSLDPLEPPLLKPRVPLVGHIISMLQEGSSFYVRLFKERPLPISTLPVLNGKLYVVNSPDLIQSALRNNDISFDPFLVEFSVSMWGISENAAKCIQNRENLNGGLNIIHANTMGEPVQRLNLGSLTRLMTYLNHIQPQENLDVPDVSVWLRDILTDATATALYGEENPLTLEKSELLWTFDKHSMAAAFGIPDFFIRKATNARRELNKMLLNYYQTGGDRGQGVSELIKQRTVFLRSSGFTDEDLSTMELMLLWVGVTNTAPALFWLFAHVLTNPEYTSRVQAEISAITTIEHRPDGRTATVDIKQLEKSCPFFNACLQETLRLYLHSVGNRRVMQDTKIQDADGRKYLLKKGYNIQWPPSVTHFTSGVWGSDVETFRPERVLDATAQDEKNRRGSMLSFGGGKNLCPGRKFAQTEMLGFVGVVALGFEVEGLKLPRWKDAGVGAGPRAPDWGSVDAGVRLKKKSGWEDVTWSFKSQEPSELRQ</sequence>
<comment type="caution">
    <text evidence="7">The sequence shown here is derived from an EMBL/GenBank/DDBJ whole genome shotgun (WGS) entry which is preliminary data.</text>
</comment>
<dbReference type="GO" id="GO:0020037">
    <property type="term" value="F:heme binding"/>
    <property type="evidence" value="ECO:0007669"/>
    <property type="project" value="InterPro"/>
</dbReference>
<proteinExistence type="inferred from homology"/>
<dbReference type="PRINTS" id="PR00465">
    <property type="entry name" value="EP450IV"/>
</dbReference>
<dbReference type="CDD" id="cd11040">
    <property type="entry name" value="CYP7_CYP8-like"/>
    <property type="match status" value="1"/>
</dbReference>
<evidence type="ECO:0000256" key="3">
    <source>
        <dbReference type="ARBA" id="ARBA00022723"/>
    </source>
</evidence>
<dbReference type="PRINTS" id="PR00385">
    <property type="entry name" value="P450"/>
</dbReference>
<dbReference type="GO" id="GO:0016705">
    <property type="term" value="F:oxidoreductase activity, acting on paired donors, with incorporation or reduction of molecular oxygen"/>
    <property type="evidence" value="ECO:0007669"/>
    <property type="project" value="InterPro"/>
</dbReference>
<accession>A0A8K0RR07</accession>
<keyword evidence="3 6" id="KW-0479">Metal-binding</keyword>
<keyword evidence="5" id="KW-0560">Oxidoreductase</keyword>
<name>A0A8K0RR07_9HYPO</name>
<dbReference type="AlphaFoldDB" id="A0A8K0RR07"/>
<dbReference type="GO" id="GO:0004497">
    <property type="term" value="F:monooxygenase activity"/>
    <property type="evidence" value="ECO:0007669"/>
    <property type="project" value="UniProtKB-KW"/>
</dbReference>
<comment type="similarity">
    <text evidence="2">Belongs to the cytochrome P450 family.</text>
</comment>
<dbReference type="InterPro" id="IPR002403">
    <property type="entry name" value="Cyt_P450_E_grp-IV"/>
</dbReference>
<protein>
    <submittedName>
        <fullName evidence="7">Cytochrome P450</fullName>
    </submittedName>
</protein>
<keyword evidence="4 6" id="KW-0408">Iron</keyword>
<dbReference type="PANTHER" id="PTHR47582:SF1">
    <property type="entry name" value="P450, PUTATIVE (EUROFUNG)-RELATED"/>
    <property type="match status" value="1"/>
</dbReference>
<gene>
    <name evidence="7" type="ORF">BKA59DRAFT_278336</name>
</gene>
<dbReference type="Pfam" id="PF00067">
    <property type="entry name" value="p450"/>
    <property type="match status" value="1"/>
</dbReference>
<dbReference type="OrthoDB" id="1470350at2759"/>
<evidence type="ECO:0000313" key="8">
    <source>
        <dbReference type="Proteomes" id="UP000813427"/>
    </source>
</evidence>
<dbReference type="InterPro" id="IPR053007">
    <property type="entry name" value="CYP450_monoxygenase_sec-met"/>
</dbReference>
<dbReference type="Gene3D" id="1.10.630.10">
    <property type="entry name" value="Cytochrome P450"/>
    <property type="match status" value="1"/>
</dbReference>
<evidence type="ECO:0000256" key="6">
    <source>
        <dbReference type="PIRSR" id="PIRSR602403-1"/>
    </source>
</evidence>